<dbReference type="EMBL" id="RQZC01000003">
    <property type="protein sequence ID" value="RRD30095.1"/>
    <property type="molecule type" value="Genomic_DNA"/>
</dbReference>
<name>A0A3P1V9M9_9ACTO</name>
<feature type="region of interest" description="Disordered" evidence="1">
    <location>
        <begin position="38"/>
        <end position="87"/>
    </location>
</feature>
<accession>A0A3P1V9M9</accession>
<dbReference type="OrthoDB" id="4871899at2"/>
<evidence type="ECO:0000313" key="3">
    <source>
        <dbReference type="Proteomes" id="UP000271272"/>
    </source>
</evidence>
<keyword evidence="3" id="KW-1185">Reference proteome</keyword>
<evidence type="ECO:0000313" key="2">
    <source>
        <dbReference type="EMBL" id="RRD30095.1"/>
    </source>
</evidence>
<reference evidence="2 3" key="1">
    <citation type="submission" date="2018-11" db="EMBL/GenBank/DDBJ databases">
        <title>Genomes From Bacteria Associated with the Canine Oral Cavity: a Test Case for Automated Genome-Based Taxonomic Assignment.</title>
        <authorList>
            <person name="Coil D.A."/>
            <person name="Jospin G."/>
            <person name="Darling A.E."/>
            <person name="Wallis C."/>
            <person name="Davis I.J."/>
            <person name="Harris S."/>
            <person name="Eisen J.A."/>
            <person name="Holcombe L.J."/>
            <person name="O'Flynn C."/>
        </authorList>
    </citation>
    <scope>NUCLEOTIDE SEQUENCE [LARGE SCALE GENOMIC DNA]</scope>
    <source>
        <strain evidence="2 3">OH5050</strain>
    </source>
</reference>
<dbReference type="RefSeq" id="WP_124933074.1">
    <property type="nucleotide sequence ID" value="NZ_RQZC01000003.1"/>
</dbReference>
<proteinExistence type="predicted"/>
<organism evidence="2 3">
    <name type="scientific">Actinomyces bowdenii</name>
    <dbReference type="NCBI Taxonomy" id="131109"/>
    <lineage>
        <taxon>Bacteria</taxon>
        <taxon>Bacillati</taxon>
        <taxon>Actinomycetota</taxon>
        <taxon>Actinomycetes</taxon>
        <taxon>Actinomycetales</taxon>
        <taxon>Actinomycetaceae</taxon>
        <taxon>Actinomyces</taxon>
    </lineage>
</organism>
<comment type="caution">
    <text evidence="2">The sequence shown here is derived from an EMBL/GenBank/DDBJ whole genome shotgun (WGS) entry which is preliminary data.</text>
</comment>
<sequence>MSKQDLCDCVREGIVPDKIASAWLILRDDLKELIRTGSNQAEAARGPARKSPASTHTQGHQGSQFGGQGVSPPATAGVQAMSARRSA</sequence>
<dbReference type="AlphaFoldDB" id="A0A3P1V9M9"/>
<protein>
    <submittedName>
        <fullName evidence="2">Uncharacterized protein</fullName>
    </submittedName>
</protein>
<evidence type="ECO:0000256" key="1">
    <source>
        <dbReference type="SAM" id="MobiDB-lite"/>
    </source>
</evidence>
<gene>
    <name evidence="2" type="ORF">EII10_03180</name>
</gene>
<dbReference type="Proteomes" id="UP000271272">
    <property type="component" value="Unassembled WGS sequence"/>
</dbReference>